<organism evidence="6 7">
    <name type="scientific">Branchiostoma floridae</name>
    <name type="common">Florida lancelet</name>
    <name type="synonym">Amphioxus</name>
    <dbReference type="NCBI Taxonomy" id="7739"/>
    <lineage>
        <taxon>Eukaryota</taxon>
        <taxon>Metazoa</taxon>
        <taxon>Chordata</taxon>
        <taxon>Cephalochordata</taxon>
        <taxon>Leptocardii</taxon>
        <taxon>Amphioxiformes</taxon>
        <taxon>Branchiostomatidae</taxon>
        <taxon>Branchiostoma</taxon>
    </lineage>
</organism>
<comment type="caution">
    <text evidence="2">Lacks conserved residue(s) required for the propagation of feature annotation.</text>
</comment>
<dbReference type="Pfam" id="PF00008">
    <property type="entry name" value="EGF"/>
    <property type="match status" value="1"/>
</dbReference>
<evidence type="ECO:0000313" key="6">
    <source>
        <dbReference type="Proteomes" id="UP000001554"/>
    </source>
</evidence>
<dbReference type="PROSITE" id="PS00022">
    <property type="entry name" value="EGF_1"/>
    <property type="match status" value="1"/>
</dbReference>
<evidence type="ECO:0000259" key="5">
    <source>
        <dbReference type="PROSITE" id="PS50041"/>
    </source>
</evidence>
<dbReference type="AlphaFoldDB" id="A0A9J7M9V8"/>
<dbReference type="CDD" id="cd00054">
    <property type="entry name" value="EGF_CA"/>
    <property type="match status" value="1"/>
</dbReference>
<dbReference type="Gene3D" id="2.10.25.10">
    <property type="entry name" value="Laminin"/>
    <property type="match status" value="1"/>
</dbReference>
<dbReference type="SMART" id="SM00179">
    <property type="entry name" value="EGF_CA"/>
    <property type="match status" value="1"/>
</dbReference>
<dbReference type="PROSITE" id="PS01187">
    <property type="entry name" value="EGF_CA"/>
    <property type="match status" value="1"/>
</dbReference>
<dbReference type="SUPFAM" id="SSF56436">
    <property type="entry name" value="C-type lectin-like"/>
    <property type="match status" value="1"/>
</dbReference>
<keyword evidence="2" id="KW-0245">EGF-like domain</keyword>
<dbReference type="InterPro" id="IPR018097">
    <property type="entry name" value="EGF_Ca-bd_CS"/>
</dbReference>
<evidence type="ECO:0000256" key="2">
    <source>
        <dbReference type="PROSITE-ProRule" id="PRU00076"/>
    </source>
</evidence>
<dbReference type="PROSITE" id="PS50041">
    <property type="entry name" value="C_TYPE_LECTIN_2"/>
    <property type="match status" value="1"/>
</dbReference>
<dbReference type="GO" id="GO:0005509">
    <property type="term" value="F:calcium ion binding"/>
    <property type="evidence" value="ECO:0007669"/>
    <property type="project" value="InterPro"/>
</dbReference>
<reference evidence="6" key="1">
    <citation type="journal article" date="2020" name="Nat. Ecol. Evol.">
        <title>Deeply conserved synteny resolves early events in vertebrate evolution.</title>
        <authorList>
            <person name="Simakov O."/>
            <person name="Marletaz F."/>
            <person name="Yue J.X."/>
            <person name="O'Connell B."/>
            <person name="Jenkins J."/>
            <person name="Brandt A."/>
            <person name="Calef R."/>
            <person name="Tung C.H."/>
            <person name="Huang T.K."/>
            <person name="Schmutz J."/>
            <person name="Satoh N."/>
            <person name="Yu J.K."/>
            <person name="Putnam N.H."/>
            <person name="Green R.E."/>
            <person name="Rokhsar D.S."/>
        </authorList>
    </citation>
    <scope>NUCLEOTIDE SEQUENCE [LARGE SCALE GENOMIC DNA]</scope>
    <source>
        <strain evidence="6">S238N-H82</strain>
    </source>
</reference>
<dbReference type="InterPro" id="IPR001881">
    <property type="entry name" value="EGF-like_Ca-bd_dom"/>
</dbReference>
<keyword evidence="6" id="KW-1185">Reference proteome</keyword>
<dbReference type="PANTHER" id="PTHR22803">
    <property type="entry name" value="MANNOSE, PHOSPHOLIPASE, LECTIN RECEPTOR RELATED"/>
    <property type="match status" value="1"/>
</dbReference>
<name>A0A9J7M9V8_BRAFL</name>
<dbReference type="SMART" id="SM00181">
    <property type="entry name" value="EGF"/>
    <property type="match status" value="1"/>
</dbReference>
<dbReference type="PROSITE" id="PS50026">
    <property type="entry name" value="EGF_3"/>
    <property type="match status" value="1"/>
</dbReference>
<dbReference type="InterPro" id="IPR016187">
    <property type="entry name" value="CTDL_fold"/>
</dbReference>
<dbReference type="InterPro" id="IPR000152">
    <property type="entry name" value="EGF-type_Asp/Asn_hydroxyl_site"/>
</dbReference>
<sequence>MADTSVPAHPDGLDRTVSKTKMSVPVNPAYMDDIDECAGKPCINGRCEDKAGGYKCTCSPGWNGQNCQQAGPCQSGWTEYNNHCYKVMTDAAADWVTSNTSCEALGTNLASIRDQTENKFIEDLISGGPKRIISSIWIGLRIDIRTKHLKWADGSGTSYTNWAPVSTFVGAIGTFDGGHRCVSMFSKPTDIYRGTWLTRIKVQRGMWKKFPCEAKFPYICKGPSNNKNNSTG</sequence>
<dbReference type="CDD" id="cd00037">
    <property type="entry name" value="CLECT"/>
    <property type="match status" value="1"/>
</dbReference>
<feature type="disulfide bond" evidence="2">
    <location>
        <begin position="58"/>
        <end position="67"/>
    </location>
</feature>
<proteinExistence type="predicted"/>
<dbReference type="KEGG" id="bfo:118430111"/>
<feature type="domain" description="C-type lectin" evidence="5">
    <location>
        <begin position="80"/>
        <end position="221"/>
    </location>
</feature>
<accession>A0A9J7M9V8</accession>
<keyword evidence="1 2" id="KW-1015">Disulfide bond</keyword>
<feature type="domain" description="EGF-like" evidence="4">
    <location>
        <begin position="33"/>
        <end position="68"/>
    </location>
</feature>
<dbReference type="GO" id="GO:0038023">
    <property type="term" value="F:signaling receptor activity"/>
    <property type="evidence" value="ECO:0000318"/>
    <property type="project" value="GO_Central"/>
</dbReference>
<dbReference type="InterPro" id="IPR050111">
    <property type="entry name" value="C-type_lectin/snaclec_domain"/>
</dbReference>
<dbReference type="Pfam" id="PF00059">
    <property type="entry name" value="Lectin_C"/>
    <property type="match status" value="1"/>
</dbReference>
<dbReference type="InterPro" id="IPR001304">
    <property type="entry name" value="C-type_lectin-like"/>
</dbReference>
<dbReference type="FunFam" id="2.10.25.10:FF:000279">
    <property type="entry name" value="Neurogenic locus notch 1"/>
    <property type="match status" value="1"/>
</dbReference>
<evidence type="ECO:0000313" key="7">
    <source>
        <dbReference type="RefSeq" id="XP_035696714.1"/>
    </source>
</evidence>
<dbReference type="RefSeq" id="XP_035696714.1">
    <property type="nucleotide sequence ID" value="XM_035840821.1"/>
</dbReference>
<protein>
    <submittedName>
        <fullName evidence="7">Snaclec agkisacutacin subunit A-like</fullName>
    </submittedName>
</protein>
<dbReference type="PROSITE" id="PS01186">
    <property type="entry name" value="EGF_2"/>
    <property type="match status" value="1"/>
</dbReference>
<dbReference type="SUPFAM" id="SSF57196">
    <property type="entry name" value="EGF/Laminin"/>
    <property type="match status" value="1"/>
</dbReference>
<feature type="disulfide bond" evidence="2">
    <location>
        <begin position="37"/>
        <end position="47"/>
    </location>
</feature>
<dbReference type="Proteomes" id="UP000001554">
    <property type="component" value="Chromosome 14"/>
</dbReference>
<dbReference type="SMART" id="SM00034">
    <property type="entry name" value="CLECT"/>
    <property type="match status" value="1"/>
</dbReference>
<dbReference type="GeneID" id="118430111"/>
<reference evidence="7" key="2">
    <citation type="submission" date="2025-08" db="UniProtKB">
        <authorList>
            <consortium name="RefSeq"/>
        </authorList>
    </citation>
    <scope>IDENTIFICATION</scope>
    <source>
        <strain evidence="7">S238N-H82</strain>
        <tissue evidence="7">Testes</tissue>
    </source>
</reference>
<evidence type="ECO:0000256" key="3">
    <source>
        <dbReference type="SAM" id="MobiDB-lite"/>
    </source>
</evidence>
<dbReference type="OrthoDB" id="430340at2759"/>
<feature type="region of interest" description="Disordered" evidence="3">
    <location>
        <begin position="1"/>
        <end position="20"/>
    </location>
</feature>
<gene>
    <name evidence="7" type="primary">LOC118430111</name>
</gene>
<dbReference type="InterPro" id="IPR000742">
    <property type="entry name" value="EGF"/>
</dbReference>
<dbReference type="InterPro" id="IPR016186">
    <property type="entry name" value="C-type_lectin-like/link_sf"/>
</dbReference>
<evidence type="ECO:0000259" key="4">
    <source>
        <dbReference type="PROSITE" id="PS50026"/>
    </source>
</evidence>
<dbReference type="PROSITE" id="PS00010">
    <property type="entry name" value="ASX_HYDROXYL"/>
    <property type="match status" value="1"/>
</dbReference>
<dbReference type="Gene3D" id="3.10.100.10">
    <property type="entry name" value="Mannose-Binding Protein A, subunit A"/>
    <property type="match status" value="1"/>
</dbReference>
<evidence type="ECO:0000256" key="1">
    <source>
        <dbReference type="ARBA" id="ARBA00023157"/>
    </source>
</evidence>